<reference evidence="1" key="1">
    <citation type="submission" date="2020-09" db="EMBL/GenBank/DDBJ databases">
        <title>A novel bacterium of genus Hazenella, isolated from South China Sea.</title>
        <authorList>
            <person name="Huang H."/>
            <person name="Mo K."/>
            <person name="Hu Y."/>
        </authorList>
    </citation>
    <scope>NUCLEOTIDE SEQUENCE</scope>
    <source>
        <strain evidence="1">IB182357</strain>
    </source>
</reference>
<sequence length="119" mass="13773">MLKIKLNIDGENKTFTQDFISGRMFRKAIELEEEQNQHLAKIQKQSDIPVSESIKLIEALYHFICEVFDKQFTLEQYEDGIDARKIMDHSWTIVNAIIGQVIDPLGLDESDEDKKKTTA</sequence>
<keyword evidence="2" id="KW-1185">Reference proteome</keyword>
<evidence type="ECO:0000313" key="1">
    <source>
        <dbReference type="EMBL" id="MBD1373713.1"/>
    </source>
</evidence>
<protein>
    <recommendedName>
        <fullName evidence="3">Phage protein</fullName>
    </recommendedName>
</protein>
<dbReference type="Pfam" id="PF23857">
    <property type="entry name" value="Phage_TAC_19"/>
    <property type="match status" value="1"/>
</dbReference>
<comment type="caution">
    <text evidence="1">The sequence shown here is derived from an EMBL/GenBank/DDBJ whole genome shotgun (WGS) entry which is preliminary data.</text>
</comment>
<gene>
    <name evidence="1" type="ORF">IC620_15310</name>
</gene>
<evidence type="ECO:0000313" key="2">
    <source>
        <dbReference type="Proteomes" id="UP000661691"/>
    </source>
</evidence>
<dbReference type="AlphaFoldDB" id="A0A926NI55"/>
<name>A0A926NI55_9BACL</name>
<dbReference type="InterPro" id="IPR057006">
    <property type="entry name" value="Phage_TAC_19"/>
</dbReference>
<proteinExistence type="predicted"/>
<dbReference type="RefSeq" id="WP_191142710.1">
    <property type="nucleotide sequence ID" value="NZ_JACXAH010000036.1"/>
</dbReference>
<accession>A0A926NI55</accession>
<organism evidence="1 2">
    <name type="scientific">Polycladospora coralii</name>
    <dbReference type="NCBI Taxonomy" id="2771432"/>
    <lineage>
        <taxon>Bacteria</taxon>
        <taxon>Bacillati</taxon>
        <taxon>Bacillota</taxon>
        <taxon>Bacilli</taxon>
        <taxon>Bacillales</taxon>
        <taxon>Thermoactinomycetaceae</taxon>
        <taxon>Polycladospora</taxon>
    </lineage>
</organism>
<dbReference type="Proteomes" id="UP000661691">
    <property type="component" value="Unassembled WGS sequence"/>
</dbReference>
<dbReference type="EMBL" id="JACXAH010000036">
    <property type="protein sequence ID" value="MBD1373713.1"/>
    <property type="molecule type" value="Genomic_DNA"/>
</dbReference>
<evidence type="ECO:0008006" key="3">
    <source>
        <dbReference type="Google" id="ProtNLM"/>
    </source>
</evidence>
<dbReference type="NCBIfam" id="NF047360">
    <property type="entry name" value="tail_chap_PVL"/>
    <property type="match status" value="1"/>
</dbReference>